<feature type="domain" description="2EXR" evidence="1">
    <location>
        <begin position="70"/>
        <end position="173"/>
    </location>
</feature>
<dbReference type="Proteomes" id="UP000235371">
    <property type="component" value="Unassembled WGS sequence"/>
</dbReference>
<reference evidence="2 3" key="1">
    <citation type="submission" date="2016-04" db="EMBL/GenBank/DDBJ databases">
        <title>A degradative enzymes factory behind the ericoid mycorrhizal symbiosis.</title>
        <authorList>
            <consortium name="DOE Joint Genome Institute"/>
            <person name="Martino E."/>
            <person name="Morin E."/>
            <person name="Grelet G."/>
            <person name="Kuo A."/>
            <person name="Kohler A."/>
            <person name="Daghino S."/>
            <person name="Barry K."/>
            <person name="Choi C."/>
            <person name="Cichocki N."/>
            <person name="Clum A."/>
            <person name="Copeland A."/>
            <person name="Hainaut M."/>
            <person name="Haridas S."/>
            <person name="Labutti K."/>
            <person name="Lindquist E."/>
            <person name="Lipzen A."/>
            <person name="Khouja H.-R."/>
            <person name="Murat C."/>
            <person name="Ohm R."/>
            <person name="Olson A."/>
            <person name="Spatafora J."/>
            <person name="Veneault-Fourrey C."/>
            <person name="Henrissat B."/>
            <person name="Grigoriev I."/>
            <person name="Martin F."/>
            <person name="Perotto S."/>
        </authorList>
    </citation>
    <scope>NUCLEOTIDE SEQUENCE [LARGE SCALE GENOMIC DNA]</scope>
    <source>
        <strain evidence="2 3">E</strain>
    </source>
</reference>
<dbReference type="AlphaFoldDB" id="A0A2J6TSQ3"/>
<dbReference type="InParanoid" id="A0A2J6TSQ3"/>
<evidence type="ECO:0000313" key="2">
    <source>
        <dbReference type="EMBL" id="PMD66052.1"/>
    </source>
</evidence>
<dbReference type="EMBL" id="KZ613745">
    <property type="protein sequence ID" value="PMD66052.1"/>
    <property type="molecule type" value="Genomic_DNA"/>
</dbReference>
<dbReference type="GeneID" id="36578749"/>
<dbReference type="PANTHER" id="PTHR35910:SF6">
    <property type="entry name" value="2EXR DOMAIN-CONTAINING PROTEIN"/>
    <property type="match status" value="1"/>
</dbReference>
<dbReference type="RefSeq" id="XP_024742956.1">
    <property type="nucleotide sequence ID" value="XM_024870667.1"/>
</dbReference>
<protein>
    <recommendedName>
        <fullName evidence="1">2EXR domain-containing protein</fullName>
    </recommendedName>
</protein>
<sequence length="337" mass="38273">MSDSDYATQTTTESPAAALRNIGLSSRDLMAAINRLGSSLEIPNLAPWDPFTTSESNQEGASEEIVQDNFTCFGQLPSELRIKIWSYVCYQPRNVDIFTDNLGVIRVTEDVHFDAYKFYSHFCSHPAVLHICREAREEGLKHYQLEFGTSHHFSIVNISTPPRIYVNFACDRLCLLKPDSFGSDLEDRFLWFVHICRERGARSLAINVAQDQHWPFVDVATSWNALEELILFGSVQNFEYLHNAGIPIDFVAPHGTGAHNKDEYLEDAAVRQLEIARRDFLALFEMHNDGLKFDMSVDNRNTSMKEKGKPLWKAPVVEICHLVVGGQKDSNGWAWGR</sequence>
<dbReference type="PANTHER" id="PTHR35910">
    <property type="entry name" value="2EXR DOMAIN-CONTAINING PROTEIN"/>
    <property type="match status" value="1"/>
</dbReference>
<accession>A0A2J6TSQ3</accession>
<evidence type="ECO:0000313" key="3">
    <source>
        <dbReference type="Proteomes" id="UP000235371"/>
    </source>
</evidence>
<dbReference type="OrthoDB" id="3561020at2759"/>
<organism evidence="2 3">
    <name type="scientific">Hyaloscypha bicolor E</name>
    <dbReference type="NCBI Taxonomy" id="1095630"/>
    <lineage>
        <taxon>Eukaryota</taxon>
        <taxon>Fungi</taxon>
        <taxon>Dikarya</taxon>
        <taxon>Ascomycota</taxon>
        <taxon>Pezizomycotina</taxon>
        <taxon>Leotiomycetes</taxon>
        <taxon>Helotiales</taxon>
        <taxon>Hyaloscyphaceae</taxon>
        <taxon>Hyaloscypha</taxon>
        <taxon>Hyaloscypha bicolor</taxon>
    </lineage>
</organism>
<name>A0A2J6TSQ3_9HELO</name>
<proteinExistence type="predicted"/>
<dbReference type="InterPro" id="IPR045518">
    <property type="entry name" value="2EXR"/>
</dbReference>
<dbReference type="Pfam" id="PF20150">
    <property type="entry name" value="2EXR"/>
    <property type="match status" value="1"/>
</dbReference>
<keyword evidence="3" id="KW-1185">Reference proteome</keyword>
<evidence type="ECO:0000259" key="1">
    <source>
        <dbReference type="Pfam" id="PF20150"/>
    </source>
</evidence>
<gene>
    <name evidence="2" type="ORF">K444DRAFT_161348</name>
</gene>